<accession>A0ABD6DL90</accession>
<keyword evidence="3" id="KW-1003">Cell membrane</keyword>
<organism evidence="8 9">
    <name type="scientific">Haloarchaeobius litoreus</name>
    <dbReference type="NCBI Taxonomy" id="755306"/>
    <lineage>
        <taxon>Archaea</taxon>
        <taxon>Methanobacteriati</taxon>
        <taxon>Methanobacteriota</taxon>
        <taxon>Stenosarchaea group</taxon>
        <taxon>Halobacteria</taxon>
        <taxon>Halobacteriales</taxon>
        <taxon>Halorubellaceae</taxon>
        <taxon>Haloarchaeobius</taxon>
    </lineage>
</organism>
<dbReference type="NCBIfam" id="NF009244">
    <property type="entry name" value="PRK12599.1-3"/>
    <property type="match status" value="1"/>
</dbReference>
<keyword evidence="2" id="KW-0813">Transport</keyword>
<sequence length="97" mass="9756">MTALEVGGTIPTTLLATAVALLLLALLFAYRAAVGPTTPDRVVAVNAIGTTTVVVIALVAGAFDQPGVLDVALVYAMLNFLLSLGVAKFAAERGGSV</sequence>
<dbReference type="PANTHER" id="PTHR34702:SF1">
    <property type="entry name" value="NA(+)_H(+) ANTIPORTER SUBUNIT F"/>
    <property type="match status" value="1"/>
</dbReference>
<keyword evidence="5 7" id="KW-1133">Transmembrane helix</keyword>
<evidence type="ECO:0000313" key="8">
    <source>
        <dbReference type="EMBL" id="MFD1646802.1"/>
    </source>
</evidence>
<comment type="subcellular location">
    <subcellularLocation>
        <location evidence="1">Cell membrane</location>
        <topology evidence="1">Multi-pass membrane protein</topology>
    </subcellularLocation>
</comment>
<reference evidence="8 9" key="1">
    <citation type="journal article" date="2019" name="Int. J. Syst. Evol. Microbiol.">
        <title>The Global Catalogue of Microorganisms (GCM) 10K type strain sequencing project: providing services to taxonomists for standard genome sequencing and annotation.</title>
        <authorList>
            <consortium name="The Broad Institute Genomics Platform"/>
            <consortium name="The Broad Institute Genome Sequencing Center for Infectious Disease"/>
            <person name="Wu L."/>
            <person name="Ma J."/>
        </authorList>
    </citation>
    <scope>NUCLEOTIDE SEQUENCE [LARGE SCALE GENOMIC DNA]</scope>
    <source>
        <strain evidence="8 9">CGMCC 1.10390</strain>
    </source>
</reference>
<evidence type="ECO:0000256" key="7">
    <source>
        <dbReference type="SAM" id="Phobius"/>
    </source>
</evidence>
<evidence type="ECO:0000256" key="2">
    <source>
        <dbReference type="ARBA" id="ARBA00022448"/>
    </source>
</evidence>
<evidence type="ECO:0000256" key="4">
    <source>
        <dbReference type="ARBA" id="ARBA00022692"/>
    </source>
</evidence>
<evidence type="ECO:0000313" key="9">
    <source>
        <dbReference type="Proteomes" id="UP001597034"/>
    </source>
</evidence>
<protein>
    <submittedName>
        <fullName evidence="8">Monovalent cation/H+ antiporter complex subunit F</fullName>
    </submittedName>
</protein>
<feature type="transmembrane region" description="Helical" evidence="7">
    <location>
        <begin position="42"/>
        <end position="63"/>
    </location>
</feature>
<feature type="transmembrane region" description="Helical" evidence="7">
    <location>
        <begin position="12"/>
        <end position="30"/>
    </location>
</feature>
<dbReference type="PANTHER" id="PTHR34702">
    <property type="entry name" value="NA(+)/H(+) ANTIPORTER SUBUNIT F1"/>
    <property type="match status" value="1"/>
</dbReference>
<proteinExistence type="predicted"/>
<dbReference type="AlphaFoldDB" id="A0ABD6DL90"/>
<comment type="caution">
    <text evidence="8">The sequence shown here is derived from an EMBL/GenBank/DDBJ whole genome shotgun (WGS) entry which is preliminary data.</text>
</comment>
<evidence type="ECO:0000256" key="3">
    <source>
        <dbReference type="ARBA" id="ARBA00022475"/>
    </source>
</evidence>
<dbReference type="RefSeq" id="WP_256401123.1">
    <property type="nucleotide sequence ID" value="NZ_JANHJR010000003.1"/>
</dbReference>
<keyword evidence="6 7" id="KW-0472">Membrane</keyword>
<keyword evidence="4 7" id="KW-0812">Transmembrane</keyword>
<dbReference type="InterPro" id="IPR007208">
    <property type="entry name" value="MrpF/PhaF-like"/>
</dbReference>
<evidence type="ECO:0000256" key="6">
    <source>
        <dbReference type="ARBA" id="ARBA00023136"/>
    </source>
</evidence>
<name>A0ABD6DL90_9EURY</name>
<gene>
    <name evidence="8" type="ORF">ACFSBL_14015</name>
</gene>
<feature type="transmembrane region" description="Helical" evidence="7">
    <location>
        <begin position="69"/>
        <end position="91"/>
    </location>
</feature>
<dbReference type="Pfam" id="PF04066">
    <property type="entry name" value="MrpF_PhaF"/>
    <property type="match status" value="1"/>
</dbReference>
<dbReference type="EMBL" id="JBHUDO010000003">
    <property type="protein sequence ID" value="MFD1646802.1"/>
    <property type="molecule type" value="Genomic_DNA"/>
</dbReference>
<dbReference type="GO" id="GO:0005886">
    <property type="term" value="C:plasma membrane"/>
    <property type="evidence" value="ECO:0007669"/>
    <property type="project" value="UniProtKB-SubCell"/>
</dbReference>
<dbReference type="Proteomes" id="UP001597034">
    <property type="component" value="Unassembled WGS sequence"/>
</dbReference>
<evidence type="ECO:0000256" key="5">
    <source>
        <dbReference type="ARBA" id="ARBA00022989"/>
    </source>
</evidence>
<evidence type="ECO:0000256" key="1">
    <source>
        <dbReference type="ARBA" id="ARBA00004651"/>
    </source>
</evidence>
<keyword evidence="9" id="KW-1185">Reference proteome</keyword>